<proteinExistence type="predicted"/>
<dbReference type="STRING" id="644352.J3NXK7"/>
<evidence type="ECO:0000313" key="2">
    <source>
        <dbReference type="EMBL" id="EJT76089.1"/>
    </source>
</evidence>
<reference evidence="3" key="4">
    <citation type="journal article" date="2015" name="G3 (Bethesda)">
        <title>Genome sequences of three phytopathogenic species of the Magnaporthaceae family of fungi.</title>
        <authorList>
            <person name="Okagaki L.H."/>
            <person name="Nunes C.C."/>
            <person name="Sailsbery J."/>
            <person name="Clay B."/>
            <person name="Brown D."/>
            <person name="John T."/>
            <person name="Oh Y."/>
            <person name="Young N."/>
            <person name="Fitzgerald M."/>
            <person name="Haas B.J."/>
            <person name="Zeng Q."/>
            <person name="Young S."/>
            <person name="Adiconis X."/>
            <person name="Fan L."/>
            <person name="Levin J.Z."/>
            <person name="Mitchell T.K."/>
            <person name="Okubara P.A."/>
            <person name="Farman M.L."/>
            <person name="Kohn L.M."/>
            <person name="Birren B."/>
            <person name="Ma L.-J."/>
            <person name="Dean R.A."/>
        </authorList>
    </citation>
    <scope>NUCLEOTIDE SEQUENCE</scope>
    <source>
        <strain evidence="3">R3-111a-1</strain>
    </source>
</reference>
<dbReference type="OrthoDB" id="3858188at2759"/>
<sequence>MSTKGLANSRWAPCARSRPAIRLHKALPTPAASESSPSPTKLDYAQATQTTALPSRTASEQSQDAARARAELSRYTRIVRRMKWKHPFLDEAYRLATGAADDVAEAELMFKLDFHEYYGMLERALVHLQLVFGIVISGQHRDLPGRPKAVGEGEEGPAAAAAAGAAKRPRRYAHSYHANVLASLDSPANPLHGALGGPDVRRALGRAKDLRNRWKNADEAVGAGDGADRTAAVSAATVTVLPNGKHVAHLPLESYDLSNILGVVHDALDRAYLVADDYLQFLLAQAAAVAGAGPDGQRLADADLAEPTEEDQWEFFVDAMDWEAI</sequence>
<evidence type="ECO:0000256" key="1">
    <source>
        <dbReference type="SAM" id="MobiDB-lite"/>
    </source>
</evidence>
<dbReference type="eggNOG" id="ENOG502SNNV">
    <property type="taxonomic scope" value="Eukaryota"/>
</dbReference>
<reference evidence="2" key="2">
    <citation type="submission" date="2010-07" db="EMBL/GenBank/DDBJ databases">
        <authorList>
            <consortium name="The Broad Institute Genome Sequencing Platform"/>
            <consortium name="Broad Institute Genome Sequencing Center for Infectious Disease"/>
            <person name="Ma L.-J."/>
            <person name="Dead R."/>
            <person name="Young S."/>
            <person name="Zeng Q."/>
            <person name="Koehrsen M."/>
            <person name="Alvarado L."/>
            <person name="Berlin A."/>
            <person name="Chapman S.B."/>
            <person name="Chen Z."/>
            <person name="Freedman E."/>
            <person name="Gellesch M."/>
            <person name="Goldberg J."/>
            <person name="Griggs A."/>
            <person name="Gujja S."/>
            <person name="Heilman E.R."/>
            <person name="Heiman D."/>
            <person name="Hepburn T."/>
            <person name="Howarth C."/>
            <person name="Jen D."/>
            <person name="Larson L."/>
            <person name="Mehta T."/>
            <person name="Neiman D."/>
            <person name="Pearson M."/>
            <person name="Roberts A."/>
            <person name="Saif S."/>
            <person name="Shea T."/>
            <person name="Shenoy N."/>
            <person name="Sisk P."/>
            <person name="Stolte C."/>
            <person name="Sykes S."/>
            <person name="Walk T."/>
            <person name="White J."/>
            <person name="Yandava C."/>
            <person name="Haas B."/>
            <person name="Nusbaum C."/>
            <person name="Birren B."/>
        </authorList>
    </citation>
    <scope>NUCLEOTIDE SEQUENCE</scope>
    <source>
        <strain evidence="2">R3-111a-1</strain>
    </source>
</reference>
<dbReference type="AlphaFoldDB" id="J3NXK7"/>
<dbReference type="EMBL" id="GL385397">
    <property type="protein sequence ID" value="EJT76089.1"/>
    <property type="molecule type" value="Genomic_DNA"/>
</dbReference>
<dbReference type="EnsemblFungi" id="EJT76089">
    <property type="protein sequence ID" value="EJT76089"/>
    <property type="gene ID" value="GGTG_06013"/>
</dbReference>
<organism evidence="2">
    <name type="scientific">Gaeumannomyces tritici (strain R3-111a-1)</name>
    <name type="common">Wheat and barley take-all root rot fungus</name>
    <name type="synonym">Gaeumannomyces graminis var. tritici</name>
    <dbReference type="NCBI Taxonomy" id="644352"/>
    <lineage>
        <taxon>Eukaryota</taxon>
        <taxon>Fungi</taxon>
        <taxon>Dikarya</taxon>
        <taxon>Ascomycota</taxon>
        <taxon>Pezizomycotina</taxon>
        <taxon>Sordariomycetes</taxon>
        <taxon>Sordariomycetidae</taxon>
        <taxon>Magnaporthales</taxon>
        <taxon>Magnaporthaceae</taxon>
        <taxon>Gaeumannomyces</taxon>
    </lineage>
</organism>
<reference evidence="3" key="5">
    <citation type="submission" date="2018-04" db="UniProtKB">
        <authorList>
            <consortium name="EnsemblFungi"/>
        </authorList>
    </citation>
    <scope>IDENTIFICATION</scope>
    <source>
        <strain evidence="3">R3-111a-1</strain>
    </source>
</reference>
<dbReference type="RefSeq" id="XP_009222089.1">
    <property type="nucleotide sequence ID" value="XM_009223825.1"/>
</dbReference>
<name>J3NXK7_GAET3</name>
<dbReference type="HOGENOM" id="CLU_055334_2_0_1"/>
<reference evidence="4" key="1">
    <citation type="submission" date="2010-07" db="EMBL/GenBank/DDBJ databases">
        <title>The genome sequence of Gaeumannomyces graminis var. tritici strain R3-111a-1.</title>
        <authorList>
            <consortium name="The Broad Institute Genome Sequencing Platform"/>
            <person name="Ma L.-J."/>
            <person name="Dead R."/>
            <person name="Young S."/>
            <person name="Zeng Q."/>
            <person name="Koehrsen M."/>
            <person name="Alvarado L."/>
            <person name="Berlin A."/>
            <person name="Chapman S.B."/>
            <person name="Chen Z."/>
            <person name="Freedman E."/>
            <person name="Gellesch M."/>
            <person name="Goldberg J."/>
            <person name="Griggs A."/>
            <person name="Gujja S."/>
            <person name="Heilman E.R."/>
            <person name="Heiman D."/>
            <person name="Hepburn T."/>
            <person name="Howarth C."/>
            <person name="Jen D."/>
            <person name="Larson L."/>
            <person name="Mehta T."/>
            <person name="Neiman D."/>
            <person name="Pearson M."/>
            <person name="Roberts A."/>
            <person name="Saif S."/>
            <person name="Shea T."/>
            <person name="Shenoy N."/>
            <person name="Sisk P."/>
            <person name="Stolte C."/>
            <person name="Sykes S."/>
            <person name="Walk T."/>
            <person name="White J."/>
            <person name="Yandava C."/>
            <person name="Haas B."/>
            <person name="Nusbaum C."/>
            <person name="Birren B."/>
        </authorList>
    </citation>
    <scope>NUCLEOTIDE SEQUENCE [LARGE SCALE GENOMIC DNA]</scope>
    <source>
        <strain evidence="4">R3-111a-1</strain>
    </source>
</reference>
<gene>
    <name evidence="3" type="primary">20346471</name>
    <name evidence="2" type="ORF">GGTG_06013</name>
</gene>
<feature type="compositionally biased region" description="Low complexity" evidence="1">
    <location>
        <begin position="28"/>
        <end position="40"/>
    </location>
</feature>
<accession>J3NXK7</accession>
<dbReference type="GeneID" id="20346471"/>
<reference evidence="2" key="3">
    <citation type="submission" date="2010-09" db="EMBL/GenBank/DDBJ databases">
        <title>Annotation of Gaeumannomyces graminis var. tritici R3-111a-1.</title>
        <authorList>
            <consortium name="The Broad Institute Genome Sequencing Platform"/>
            <person name="Ma L.-J."/>
            <person name="Dead R."/>
            <person name="Young S.K."/>
            <person name="Zeng Q."/>
            <person name="Gargeya S."/>
            <person name="Fitzgerald M."/>
            <person name="Haas B."/>
            <person name="Abouelleil A."/>
            <person name="Alvarado L."/>
            <person name="Arachchi H.M."/>
            <person name="Berlin A."/>
            <person name="Brown A."/>
            <person name="Chapman S.B."/>
            <person name="Chen Z."/>
            <person name="Dunbar C."/>
            <person name="Freedman E."/>
            <person name="Gearin G."/>
            <person name="Gellesch M."/>
            <person name="Goldberg J."/>
            <person name="Griggs A."/>
            <person name="Gujja S."/>
            <person name="Heiman D."/>
            <person name="Howarth C."/>
            <person name="Larson L."/>
            <person name="Lui A."/>
            <person name="MacDonald P.J.P."/>
            <person name="Mehta T."/>
            <person name="Montmayeur A."/>
            <person name="Murphy C."/>
            <person name="Neiman D."/>
            <person name="Pearson M."/>
            <person name="Priest M."/>
            <person name="Roberts A."/>
            <person name="Saif S."/>
            <person name="Shea T."/>
            <person name="Shenoy N."/>
            <person name="Sisk P."/>
            <person name="Stolte C."/>
            <person name="Sykes S."/>
            <person name="Yandava C."/>
            <person name="Wortman J."/>
            <person name="Nusbaum C."/>
            <person name="Birren B."/>
        </authorList>
    </citation>
    <scope>NUCLEOTIDE SEQUENCE</scope>
    <source>
        <strain evidence="2">R3-111a-1</strain>
    </source>
</reference>
<dbReference type="VEuPathDB" id="FungiDB:GGTG_06013"/>
<feature type="region of interest" description="Disordered" evidence="1">
    <location>
        <begin position="28"/>
        <end position="65"/>
    </location>
</feature>
<keyword evidence="4" id="KW-1185">Reference proteome</keyword>
<protein>
    <submittedName>
        <fullName evidence="2 3">Uncharacterized protein</fullName>
    </submittedName>
</protein>
<evidence type="ECO:0000313" key="3">
    <source>
        <dbReference type="EnsemblFungi" id="EJT76089"/>
    </source>
</evidence>
<dbReference type="Proteomes" id="UP000006039">
    <property type="component" value="Unassembled WGS sequence"/>
</dbReference>
<feature type="compositionally biased region" description="Polar residues" evidence="1">
    <location>
        <begin position="46"/>
        <end position="64"/>
    </location>
</feature>
<evidence type="ECO:0000313" key="4">
    <source>
        <dbReference type="Proteomes" id="UP000006039"/>
    </source>
</evidence>